<dbReference type="InterPro" id="IPR054476">
    <property type="entry name" value="Ltn1_N"/>
</dbReference>
<dbReference type="Pfam" id="PF22958">
    <property type="entry name" value="Ltn1_1st"/>
    <property type="match status" value="1"/>
</dbReference>
<dbReference type="FunFam" id="3.30.40.10:FF:000038">
    <property type="entry name" value="E3 ubiquitin-protein ligase listerin"/>
    <property type="match status" value="1"/>
</dbReference>
<dbReference type="InterPro" id="IPR039804">
    <property type="entry name" value="RING-CH-C4HC3_LTN1"/>
</dbReference>
<evidence type="ECO:0000259" key="17">
    <source>
        <dbReference type="PROSITE" id="PS50089"/>
    </source>
</evidence>
<sequence length="1598" mass="176165">MFPKPKTTHGGGFGGFATSATTLSYLTPPPDFSAIPQEVVVPFKNLLKKASTTKEKALQDILAYLQRRAADAQGLEESVIDTYVELYPRLSIDDSARVRELSHQLLFHLLNTAKKRLAKCLPRFVGPWLAGTFDRDKRVLRAANDALSSFLQTKEKGEAFWKAVQNRALEFATEAVKETPDTLSDERSTTKQDSDAKYHRVVGASLSLVLNLLRKGDVSALQDGLARYLEVEALWTVSKAEDPFVRRAFYQLLRALLATKPELLEPRLQQVGRTLVAEGLKKGQMGSATDLLKVLASLTSQFPQVWGAQKHALQRLQQFVAQGSQGGAEEYWLALDQLLLVLPDKSPPAAAVATFLQSMRKGISSRLESRTSRHQAFQSYAQVFDLFLVHLPLTETFLEEHLSTLTRQYLHPNPESGVPAPQRPHFVTEAWTVVTSHPDTETRKAAAEEWQKLGASFLSHMSNSLPEVSEGYRKSQTAISSEGERWFALADNILSQKDDKFASLQGLITPCSVEILRGALDLLSRRNFKPFGAAAVLQSAFRHCPRLCTDNDVLGLLFPLGQTEIYQTVVASPSLPYLVSGLDTASAEKDERFGEIWPALAEAALQITDHDSAISAIRILIAVPSVAAFAQKMASLQTFLVDGWKEYVNGAESPAVKDLCEGTLSFDALTEESMNAVATDIISGFDAPETYHSAAAALELVLHKEPELIPANPDLHVQLVTKLLALTELSDSALADKAESLRLLLEQRSTSHHPVTRIIENHLHEAGPSSLEIETLVQQALGSLNSGAVPAEDILPSSTVWMTELSHFFARCPTPSLSLTSSIGGAYFVVQGKPNAKQPSPDRDSSGRSVPARMALFTAKLLSSGVQLSSLPAEFQLELVYLICVTQALAGDQISAAQTDGLWSDGAEAEADIQEFGELSSAAIDSVVADAKDWRDSDMSGDSLVERLINFMLEEALGSSSSAFYTAKALAFLFQALVKIHGPPAKLEEWLSRLGIMRVAPNTTLVTAAFLTGFGETLASSKTVSVFCTRHLSEIPGYSPKLPRTLPSLVLLNLCLSVYEDGQIPVEMRKQVLALQQLTRWTETPEEMGYQVAAETCKAIIRILPGAKDVYGPYWEQAIEYCIWLWDNAAKDRADERLPYIHASLKLMQALHAADDANDDLVDALASHAGAESRALITLLGTPHEATASVASDVVDALLARTVSKIPHAHLVDLDDVYESVASESREIQKASFGLLHRALPAAQEDINLAVIMDKKAANLPDELLSLLLNAPNPDDYSDEDLSQFPVAIRSYLLAWHLVFDAYSKASFRVRSDYTENLRSGKHLDPLLGFLVDVLGHALARALDLDREGFTADHIRSYSIDLASEPAERDMNWLLIHLFYLVLKYIPGLFKMWYLDCPSKQTKTTIQAWMQKFFSPLIISDAMDEVVEWASKQETTDSDTQEVIVKVNKALMEITAGYPVDDDAATISLHVPKSYPLDPVDVVSVKRVAVKEDKWQSWLKATKAVIMFGNCSLVDGLMAFRRNIGLALKGQEECAICYSIIAQDKTLPDKKCGTCNHYFHRVCLYKWFQNSGRNTCPLCRNAIDYLGADTKRRRPEQE</sequence>
<dbReference type="SUPFAM" id="SSF57850">
    <property type="entry name" value="RING/U-box"/>
    <property type="match status" value="1"/>
</dbReference>
<evidence type="ECO:0000256" key="12">
    <source>
        <dbReference type="ARBA" id="ARBA00022786"/>
    </source>
</evidence>
<dbReference type="PANTHER" id="PTHR12389">
    <property type="entry name" value="ZINC FINGER PROTEIN 294"/>
    <property type="match status" value="1"/>
</dbReference>
<dbReference type="Pfam" id="PF13639">
    <property type="entry name" value="zf-RING_2"/>
    <property type="match status" value="1"/>
</dbReference>
<dbReference type="SMART" id="SM01197">
    <property type="entry name" value="FANCL_C"/>
    <property type="match status" value="1"/>
</dbReference>
<keyword evidence="19" id="KW-1185">Reference proteome</keyword>
<evidence type="ECO:0000256" key="16">
    <source>
        <dbReference type="RuleBase" id="RU367090"/>
    </source>
</evidence>
<evidence type="ECO:0000256" key="5">
    <source>
        <dbReference type="ARBA" id="ARBA00012483"/>
    </source>
</evidence>
<evidence type="ECO:0000256" key="11">
    <source>
        <dbReference type="ARBA" id="ARBA00022771"/>
    </source>
</evidence>
<name>A0AAN6ZD21_9PEZI</name>
<dbReference type="InterPro" id="IPR011016">
    <property type="entry name" value="Znf_RING-CH"/>
</dbReference>
<protein>
    <recommendedName>
        <fullName evidence="6 16">E3 ubiquitin-protein ligase listerin</fullName>
        <ecNumber evidence="5 16">2.3.2.27</ecNumber>
    </recommendedName>
    <alternativeName>
        <fullName evidence="16">RING-type E3 ubiquitin transferase listerin</fullName>
    </alternativeName>
</protein>
<comment type="function">
    <text evidence="16">E3 ubiquitin-protein ligase. Component of the ribosome quality control complex (RQC), a ribosome-associated complex that mediates ubiquitination and extraction of incompletely synthesized nascent chains for proteasomal degradation.</text>
</comment>
<evidence type="ECO:0000256" key="9">
    <source>
        <dbReference type="ARBA" id="ARBA00022723"/>
    </source>
</evidence>
<evidence type="ECO:0000256" key="3">
    <source>
        <dbReference type="ARBA" id="ARBA00004906"/>
    </source>
</evidence>
<dbReference type="CDD" id="cd16491">
    <property type="entry name" value="RING-CH-C4HC3_LTN1"/>
    <property type="match status" value="1"/>
</dbReference>
<evidence type="ECO:0000256" key="8">
    <source>
        <dbReference type="ARBA" id="ARBA00022679"/>
    </source>
</evidence>
<dbReference type="InterPro" id="IPR001841">
    <property type="entry name" value="Znf_RING"/>
</dbReference>
<dbReference type="GO" id="GO:0061630">
    <property type="term" value="F:ubiquitin protein ligase activity"/>
    <property type="evidence" value="ECO:0007669"/>
    <property type="project" value="UniProtKB-UniRule"/>
</dbReference>
<dbReference type="InterPro" id="IPR054478">
    <property type="entry name" value="LTN1_UBC"/>
</dbReference>
<reference evidence="18" key="2">
    <citation type="submission" date="2023-05" db="EMBL/GenBank/DDBJ databases">
        <authorList>
            <consortium name="Lawrence Berkeley National Laboratory"/>
            <person name="Steindorff A."/>
            <person name="Hensen N."/>
            <person name="Bonometti L."/>
            <person name="Westerberg I."/>
            <person name="Brannstrom I.O."/>
            <person name="Guillou S."/>
            <person name="Cros-Aarteil S."/>
            <person name="Calhoun S."/>
            <person name="Haridas S."/>
            <person name="Kuo A."/>
            <person name="Mondo S."/>
            <person name="Pangilinan J."/>
            <person name="Riley R."/>
            <person name="Labutti K."/>
            <person name="Andreopoulos B."/>
            <person name="Lipzen A."/>
            <person name="Chen C."/>
            <person name="Yanf M."/>
            <person name="Daum C."/>
            <person name="Ng V."/>
            <person name="Clum A."/>
            <person name="Ohm R."/>
            <person name="Martin F."/>
            <person name="Silar P."/>
            <person name="Natvig D."/>
            <person name="Lalanne C."/>
            <person name="Gautier V."/>
            <person name="Ament-Velasquez S.L."/>
            <person name="Kruys A."/>
            <person name="Hutchinson M.I."/>
            <person name="Powell A.J."/>
            <person name="Barry K."/>
            <person name="Miller A.N."/>
            <person name="Grigoriev I.V."/>
            <person name="Debuchy R."/>
            <person name="Gladieux P."/>
            <person name="Thoren M.H."/>
            <person name="Johannesson H."/>
        </authorList>
    </citation>
    <scope>NUCLEOTIDE SEQUENCE</scope>
    <source>
        <strain evidence="18">CBS 123565</strain>
    </source>
</reference>
<comment type="pathway">
    <text evidence="3 16">Protein modification; protein ubiquitination.</text>
</comment>
<evidence type="ECO:0000256" key="7">
    <source>
        <dbReference type="ARBA" id="ARBA00022490"/>
    </source>
</evidence>
<dbReference type="GO" id="GO:0043023">
    <property type="term" value="F:ribosomal large subunit binding"/>
    <property type="evidence" value="ECO:0007669"/>
    <property type="project" value="TreeGrafter"/>
</dbReference>
<evidence type="ECO:0000256" key="15">
    <source>
        <dbReference type="PROSITE-ProRule" id="PRU00175"/>
    </source>
</evidence>
<keyword evidence="8 16" id="KW-0808">Transferase</keyword>
<evidence type="ECO:0000313" key="18">
    <source>
        <dbReference type="EMBL" id="KAK4134615.1"/>
    </source>
</evidence>
<comment type="caution">
    <text evidence="18">The sequence shown here is derived from an EMBL/GenBank/DDBJ whole genome shotgun (WGS) entry which is preliminary data.</text>
</comment>
<evidence type="ECO:0000256" key="4">
    <source>
        <dbReference type="ARBA" id="ARBA00007997"/>
    </source>
</evidence>
<dbReference type="EC" id="2.3.2.27" evidence="5 16"/>
<evidence type="ECO:0000256" key="13">
    <source>
        <dbReference type="ARBA" id="ARBA00022833"/>
    </source>
</evidence>
<comment type="catalytic activity">
    <reaction evidence="1 16">
        <text>S-ubiquitinyl-[E2 ubiquitin-conjugating enzyme]-L-cysteine + [acceptor protein]-L-lysine = [E2 ubiquitin-conjugating enzyme]-L-cysteine + N(6)-ubiquitinyl-[acceptor protein]-L-lysine.</text>
        <dbReference type="EC" id="2.3.2.27"/>
    </reaction>
</comment>
<reference evidence="18" key="1">
    <citation type="journal article" date="2023" name="Mol. Phylogenet. Evol.">
        <title>Genome-scale phylogeny and comparative genomics of the fungal order Sordariales.</title>
        <authorList>
            <person name="Hensen N."/>
            <person name="Bonometti L."/>
            <person name="Westerberg I."/>
            <person name="Brannstrom I.O."/>
            <person name="Guillou S."/>
            <person name="Cros-Aarteil S."/>
            <person name="Calhoun S."/>
            <person name="Haridas S."/>
            <person name="Kuo A."/>
            <person name="Mondo S."/>
            <person name="Pangilinan J."/>
            <person name="Riley R."/>
            <person name="LaButti K."/>
            <person name="Andreopoulos B."/>
            <person name="Lipzen A."/>
            <person name="Chen C."/>
            <person name="Yan M."/>
            <person name="Daum C."/>
            <person name="Ng V."/>
            <person name="Clum A."/>
            <person name="Steindorff A."/>
            <person name="Ohm R.A."/>
            <person name="Martin F."/>
            <person name="Silar P."/>
            <person name="Natvig D.O."/>
            <person name="Lalanne C."/>
            <person name="Gautier V."/>
            <person name="Ament-Velasquez S.L."/>
            <person name="Kruys A."/>
            <person name="Hutchinson M.I."/>
            <person name="Powell A.J."/>
            <person name="Barry K."/>
            <person name="Miller A.N."/>
            <person name="Grigoriev I.V."/>
            <person name="Debuchy R."/>
            <person name="Gladieux P."/>
            <person name="Hiltunen Thoren M."/>
            <person name="Johannesson H."/>
        </authorList>
    </citation>
    <scope>NUCLEOTIDE SEQUENCE</scope>
    <source>
        <strain evidence="18">CBS 123565</strain>
    </source>
</reference>
<gene>
    <name evidence="18" type="ORF">BT67DRAFT_402419</name>
</gene>
<dbReference type="Pfam" id="PF23280">
    <property type="entry name" value="TPR_26"/>
    <property type="match status" value="1"/>
</dbReference>
<dbReference type="Proteomes" id="UP001304895">
    <property type="component" value="Unassembled WGS sequence"/>
</dbReference>
<dbReference type="EMBL" id="MU853408">
    <property type="protein sequence ID" value="KAK4134615.1"/>
    <property type="molecule type" value="Genomic_DNA"/>
</dbReference>
<dbReference type="InterPro" id="IPR011989">
    <property type="entry name" value="ARM-like"/>
</dbReference>
<dbReference type="GO" id="GO:0072344">
    <property type="term" value="P:rescue of stalled ribosome"/>
    <property type="evidence" value="ECO:0007669"/>
    <property type="project" value="UniProtKB-UniRule"/>
</dbReference>
<evidence type="ECO:0000256" key="1">
    <source>
        <dbReference type="ARBA" id="ARBA00000900"/>
    </source>
</evidence>
<dbReference type="SUPFAM" id="SSF48371">
    <property type="entry name" value="ARM repeat"/>
    <property type="match status" value="2"/>
</dbReference>
<evidence type="ECO:0000256" key="2">
    <source>
        <dbReference type="ARBA" id="ARBA00004514"/>
    </source>
</evidence>
<proteinExistence type="inferred from homology"/>
<dbReference type="InterPro" id="IPR057030">
    <property type="entry name" value="TPR_Rkr-1"/>
</dbReference>
<comment type="function">
    <text evidence="14">E3 ubiquitin-protein ligase component of the ribosome quality control complex (RQC), a ribosome-associated complex that mediates ubiquitination and extraction of incompletely synthesized nascent chains for proteasomal degradation. Mediates ubiquitination of proteins derived from mRNAs lacking stop codons (non-stop proteins) and other translation arrest products induced by poly-lysine sequences and tandem rare codons. Ubiquitination leads to CDC48 recruitment for extraction and degradation of the incomplete translation product. May indirectly play a role in chromatin function and transcription.</text>
</comment>
<dbReference type="InterPro" id="IPR054477">
    <property type="entry name" value="LTN1_E3_ligase_6th"/>
</dbReference>
<dbReference type="GO" id="GO:0008270">
    <property type="term" value="F:zinc ion binding"/>
    <property type="evidence" value="ECO:0007669"/>
    <property type="project" value="UniProtKB-KW"/>
</dbReference>
<evidence type="ECO:0000256" key="14">
    <source>
        <dbReference type="ARBA" id="ARBA00055150"/>
    </source>
</evidence>
<dbReference type="GO" id="GO:1990116">
    <property type="term" value="P:ribosome-associated ubiquitin-dependent protein catabolic process"/>
    <property type="evidence" value="ECO:0007669"/>
    <property type="project" value="UniProtKB-UniRule"/>
</dbReference>
<dbReference type="SMART" id="SM00184">
    <property type="entry name" value="RING"/>
    <property type="match status" value="1"/>
</dbReference>
<dbReference type="Pfam" id="PF23009">
    <property type="entry name" value="UBC_like"/>
    <property type="match status" value="1"/>
</dbReference>
<keyword evidence="10" id="KW-0677">Repeat</keyword>
<comment type="subcellular location">
    <subcellularLocation>
        <location evidence="2">Cytoplasm</location>
        <location evidence="2">Cytosol</location>
    </subcellularLocation>
</comment>
<dbReference type="InterPro" id="IPR016024">
    <property type="entry name" value="ARM-type_fold"/>
</dbReference>
<dbReference type="Gene3D" id="1.25.10.10">
    <property type="entry name" value="Leucine-rich Repeat Variant"/>
    <property type="match status" value="1"/>
</dbReference>
<dbReference type="InterPro" id="IPR013083">
    <property type="entry name" value="Znf_RING/FYVE/PHD"/>
</dbReference>
<evidence type="ECO:0000256" key="10">
    <source>
        <dbReference type="ARBA" id="ARBA00022737"/>
    </source>
</evidence>
<dbReference type="Pfam" id="PF22999">
    <property type="entry name" value="LTN1_E3_ligase_6th"/>
    <property type="match status" value="1"/>
</dbReference>
<dbReference type="PANTHER" id="PTHR12389:SF0">
    <property type="entry name" value="E3 UBIQUITIN-PROTEIN LIGASE LISTERIN"/>
    <property type="match status" value="1"/>
</dbReference>
<organism evidence="18 19">
    <name type="scientific">Trichocladium antarcticum</name>
    <dbReference type="NCBI Taxonomy" id="1450529"/>
    <lineage>
        <taxon>Eukaryota</taxon>
        <taxon>Fungi</taxon>
        <taxon>Dikarya</taxon>
        <taxon>Ascomycota</taxon>
        <taxon>Pezizomycotina</taxon>
        <taxon>Sordariomycetes</taxon>
        <taxon>Sordariomycetidae</taxon>
        <taxon>Sordariales</taxon>
        <taxon>Chaetomiaceae</taxon>
        <taxon>Trichocladium</taxon>
    </lineage>
</organism>
<keyword evidence="11 15" id="KW-0863">Zinc-finger</keyword>
<dbReference type="GO" id="GO:0005829">
    <property type="term" value="C:cytosol"/>
    <property type="evidence" value="ECO:0007669"/>
    <property type="project" value="UniProtKB-SubCell"/>
</dbReference>
<accession>A0AAN6ZD21</accession>
<dbReference type="SMART" id="SM00744">
    <property type="entry name" value="RINGv"/>
    <property type="match status" value="1"/>
</dbReference>
<comment type="subunit">
    <text evidence="16">Component of the ribosome quality control complex (RQC).</text>
</comment>
<evidence type="ECO:0000256" key="6">
    <source>
        <dbReference type="ARBA" id="ARBA00017157"/>
    </source>
</evidence>
<dbReference type="PROSITE" id="PS50089">
    <property type="entry name" value="ZF_RING_2"/>
    <property type="match status" value="1"/>
</dbReference>
<comment type="similarity">
    <text evidence="4 16">Belongs to the LTN1 family.</text>
</comment>
<feature type="domain" description="RING-type" evidence="17">
    <location>
        <begin position="1534"/>
        <end position="1580"/>
    </location>
</feature>
<keyword evidence="7" id="KW-0963">Cytoplasm</keyword>
<keyword evidence="9 16" id="KW-0479">Metal-binding</keyword>
<dbReference type="InterPro" id="IPR039795">
    <property type="entry name" value="LTN1/Rkr1"/>
</dbReference>
<keyword evidence="12 16" id="KW-0833">Ubl conjugation pathway</keyword>
<keyword evidence="13 16" id="KW-0862">Zinc</keyword>
<dbReference type="Gene3D" id="3.30.40.10">
    <property type="entry name" value="Zinc/RING finger domain, C3HC4 (zinc finger)"/>
    <property type="match status" value="1"/>
</dbReference>
<evidence type="ECO:0000313" key="19">
    <source>
        <dbReference type="Proteomes" id="UP001304895"/>
    </source>
</evidence>
<dbReference type="GO" id="GO:1990112">
    <property type="term" value="C:RQC complex"/>
    <property type="evidence" value="ECO:0007669"/>
    <property type="project" value="UniProtKB-UniRule"/>
</dbReference>